<dbReference type="EMBL" id="CM035424">
    <property type="protein sequence ID" value="KAH7351828.1"/>
    <property type="molecule type" value="Genomic_DNA"/>
</dbReference>
<proteinExistence type="predicted"/>
<reference evidence="1" key="1">
    <citation type="submission" date="2021-08" db="EMBL/GenBank/DDBJ databases">
        <title>WGS assembly of Ceratopteris richardii.</title>
        <authorList>
            <person name="Marchant D.B."/>
            <person name="Chen G."/>
            <person name="Jenkins J."/>
            <person name="Shu S."/>
            <person name="Leebens-Mack J."/>
            <person name="Grimwood J."/>
            <person name="Schmutz J."/>
            <person name="Soltis P."/>
            <person name="Soltis D."/>
            <person name="Chen Z.-H."/>
        </authorList>
    </citation>
    <scope>NUCLEOTIDE SEQUENCE</scope>
    <source>
        <strain evidence="1">Whitten #5841</strain>
        <tissue evidence="1">Leaf</tissue>
    </source>
</reference>
<gene>
    <name evidence="1" type="ORF">KP509_19G016300</name>
</gene>
<name>A0A8T2SM97_CERRI</name>
<comment type="caution">
    <text evidence="1">The sequence shown here is derived from an EMBL/GenBank/DDBJ whole genome shotgun (WGS) entry which is preliminary data.</text>
</comment>
<dbReference type="Proteomes" id="UP000825935">
    <property type="component" value="Chromosome 19"/>
</dbReference>
<keyword evidence="2" id="KW-1185">Reference proteome</keyword>
<evidence type="ECO:0000313" key="2">
    <source>
        <dbReference type="Proteomes" id="UP000825935"/>
    </source>
</evidence>
<sequence length="153" mass="17776">MATLYCPECIEREQNIVIRDGFHSAPRPCSLILKSGMGFLVFSPLLNLSNLVARHSLVLTSRNQCISISKSLCSVYLETQKHTCRTWYLPWRLLFTLFHIHSRDITKFWRRHGKLKTINNPISRMLATNIFRGRTFLHIRLLNSNDIFRGSTG</sequence>
<accession>A0A8T2SM97</accession>
<evidence type="ECO:0000313" key="1">
    <source>
        <dbReference type="EMBL" id="KAH7351828.1"/>
    </source>
</evidence>
<organism evidence="1 2">
    <name type="scientific">Ceratopteris richardii</name>
    <name type="common">Triangle waterfern</name>
    <dbReference type="NCBI Taxonomy" id="49495"/>
    <lineage>
        <taxon>Eukaryota</taxon>
        <taxon>Viridiplantae</taxon>
        <taxon>Streptophyta</taxon>
        <taxon>Embryophyta</taxon>
        <taxon>Tracheophyta</taxon>
        <taxon>Polypodiopsida</taxon>
        <taxon>Polypodiidae</taxon>
        <taxon>Polypodiales</taxon>
        <taxon>Pteridineae</taxon>
        <taxon>Pteridaceae</taxon>
        <taxon>Parkerioideae</taxon>
        <taxon>Ceratopteris</taxon>
    </lineage>
</organism>
<protein>
    <submittedName>
        <fullName evidence="1">Uncharacterized protein</fullName>
    </submittedName>
</protein>
<dbReference type="AlphaFoldDB" id="A0A8T2SM97"/>